<name>A0A8C1INK5_CYPCA</name>
<evidence type="ECO:0000313" key="3">
    <source>
        <dbReference type="Proteomes" id="UP000694427"/>
    </source>
</evidence>
<feature type="domain" description="TTF-type" evidence="1">
    <location>
        <begin position="10"/>
        <end position="97"/>
    </location>
</feature>
<evidence type="ECO:0000313" key="2">
    <source>
        <dbReference type="Ensembl" id="ENSCCRP00010020078.1"/>
    </source>
</evidence>
<dbReference type="SMART" id="SM00597">
    <property type="entry name" value="ZnF_TTF"/>
    <property type="match status" value="1"/>
</dbReference>
<sequence length="704" mass="79917">MFPKTTQGQKRRAFNPQWYSKYSWLEYSVSKDSAYCYACRHFSLPSASESVFTSQAGFSHWKKALYKDGGLTLHDRSDSHVNAMFAWREYKNRMLSDSGLMDLIDQEYKRKVEENRRYIKTIAEVLLLTATQKQAQRGHRESEDSDNRGNFIETLTVIANHDALISEKMREKGNAKYTSGAIQNEILECLANMVRDDIVKEVKESEVFSVIADESKDLQKKEQLSLVVRYYYSGAIHESFLDFQHAQDLDAKGLSDKIIQCLEKYGLNYKENLIGQGYDGAAVMSGKHSGVAARIQAEAKQAFYVHCNAHCLNLVLVDTVKSVAEVDCFFTLLQRLYVYMTGSYVHQKWVEVQKDMYGGQCRELQKLSDTRWACRAVACRNLLDRLPAVLHVLEQISSEDNGDRSVDARGLLAQIDLTFIALLTTFQKLLGTTKRLSDLLQAPSLDLAIAVDLIESLHATFQEYRNETFAHDLWQEISDTAKLCNVAVENVTKKREQRVSSKLGGSHITCTIGLRSGDEDKNSFRQRLLYPILDCIMSEMDRRFSKSNCVLMNGIQALNPQSCTFLDKGQVLQLGDLYGSDQEGLTHELHQARRVVKRKMDSGAVQLGSVTDFTVFLEPYKEVFPDLFRLCKVATAIPVSTAGCERSFSALKLIKTHLRTTMVDGRLSHLGVLSIESRRAKALNMDDFIKVFASSHKNRRIQLF</sequence>
<dbReference type="Proteomes" id="UP000694427">
    <property type="component" value="Unplaced"/>
</dbReference>
<dbReference type="InterPro" id="IPR012337">
    <property type="entry name" value="RNaseH-like_sf"/>
</dbReference>
<dbReference type="InterPro" id="IPR025398">
    <property type="entry name" value="DUF4371"/>
</dbReference>
<dbReference type="InterPro" id="IPR006580">
    <property type="entry name" value="Znf_TTF"/>
</dbReference>
<dbReference type="SUPFAM" id="SSF53098">
    <property type="entry name" value="Ribonuclease H-like"/>
    <property type="match status" value="1"/>
</dbReference>
<dbReference type="Pfam" id="PF14291">
    <property type="entry name" value="DUF4371"/>
    <property type="match status" value="1"/>
</dbReference>
<dbReference type="PANTHER" id="PTHR45749:SF37">
    <property type="entry name" value="OS05G0311600 PROTEIN"/>
    <property type="match status" value="1"/>
</dbReference>
<proteinExistence type="predicted"/>
<accession>A0A8C1INK5</accession>
<dbReference type="PANTHER" id="PTHR45749">
    <property type="match status" value="1"/>
</dbReference>
<dbReference type="InterPro" id="IPR008906">
    <property type="entry name" value="HATC_C_dom"/>
</dbReference>
<protein>
    <recommendedName>
        <fullName evidence="1">TTF-type domain-containing protein</fullName>
    </recommendedName>
</protein>
<organism evidence="2 3">
    <name type="scientific">Cyprinus carpio</name>
    <name type="common">Common carp</name>
    <dbReference type="NCBI Taxonomy" id="7962"/>
    <lineage>
        <taxon>Eukaryota</taxon>
        <taxon>Metazoa</taxon>
        <taxon>Chordata</taxon>
        <taxon>Craniata</taxon>
        <taxon>Vertebrata</taxon>
        <taxon>Euteleostomi</taxon>
        <taxon>Actinopterygii</taxon>
        <taxon>Neopterygii</taxon>
        <taxon>Teleostei</taxon>
        <taxon>Ostariophysi</taxon>
        <taxon>Cypriniformes</taxon>
        <taxon>Cyprinidae</taxon>
        <taxon>Cyprininae</taxon>
        <taxon>Cyprinus</taxon>
    </lineage>
</organism>
<evidence type="ECO:0000259" key="1">
    <source>
        <dbReference type="SMART" id="SM00597"/>
    </source>
</evidence>
<reference evidence="2" key="2">
    <citation type="submission" date="2025-09" db="UniProtKB">
        <authorList>
            <consortium name="Ensembl"/>
        </authorList>
    </citation>
    <scope>IDENTIFICATION</scope>
</reference>
<dbReference type="Ensembl" id="ENSCCRT00010021987.1">
    <property type="protein sequence ID" value="ENSCCRP00010020078.1"/>
    <property type="gene ID" value="ENSCCRG00010008704.1"/>
</dbReference>
<keyword evidence="3" id="KW-1185">Reference proteome</keyword>
<dbReference type="AlphaFoldDB" id="A0A8C1INK5"/>
<reference evidence="2" key="1">
    <citation type="submission" date="2025-08" db="UniProtKB">
        <authorList>
            <consortium name="Ensembl"/>
        </authorList>
    </citation>
    <scope>IDENTIFICATION</scope>
</reference>
<dbReference type="Pfam" id="PF05699">
    <property type="entry name" value="Dimer_Tnp_hAT"/>
    <property type="match status" value="1"/>
</dbReference>
<dbReference type="GO" id="GO:0046983">
    <property type="term" value="F:protein dimerization activity"/>
    <property type="evidence" value="ECO:0007669"/>
    <property type="project" value="InterPro"/>
</dbReference>